<keyword evidence="1" id="KW-1133">Transmembrane helix</keyword>
<dbReference type="Gene3D" id="1.20.1250.20">
    <property type="entry name" value="MFS general substrate transporter like domains"/>
    <property type="match status" value="1"/>
</dbReference>
<dbReference type="Proteomes" id="UP000186168">
    <property type="component" value="Unassembled WGS sequence"/>
</dbReference>
<name>A0A1R1SES9_9ACTN</name>
<keyword evidence="3" id="KW-1185">Reference proteome</keyword>
<dbReference type="RefSeq" id="WP_065968516.1">
    <property type="nucleotide sequence ID" value="NZ_ASQP01000321.1"/>
</dbReference>
<evidence type="ECO:0000313" key="3">
    <source>
        <dbReference type="Proteomes" id="UP000186168"/>
    </source>
</evidence>
<accession>A0A1R1SES9</accession>
<dbReference type="InterPro" id="IPR036259">
    <property type="entry name" value="MFS_trans_sf"/>
</dbReference>
<dbReference type="GeneID" id="96748486"/>
<feature type="transmembrane region" description="Helical" evidence="1">
    <location>
        <begin position="49"/>
        <end position="70"/>
    </location>
</feature>
<sequence>MPRLVPDTPPQRVLAATNFVYTMSYGLCLTAGLLYFAEAVHLSAGQVGLELGMAGVVALVLGVTVGHHLADRHGARGVYAVTLTVQALATSCFVRADTFWPFVVADCAAAGARTAGTAARSPRPGPPPWPG</sequence>
<dbReference type="STRING" id="67365.GCA_001704635_04305"/>
<keyword evidence="1" id="KW-0472">Membrane</keyword>
<evidence type="ECO:0000256" key="1">
    <source>
        <dbReference type="SAM" id="Phobius"/>
    </source>
</evidence>
<comment type="caution">
    <text evidence="2">The sequence shown here is derived from an EMBL/GenBank/DDBJ whole genome shotgun (WGS) entry which is preliminary data.</text>
</comment>
<proteinExistence type="predicted"/>
<evidence type="ECO:0000313" key="2">
    <source>
        <dbReference type="EMBL" id="OMI36775.1"/>
    </source>
</evidence>
<protein>
    <submittedName>
        <fullName evidence="2">Major facilitator superfamily protein</fullName>
    </submittedName>
</protein>
<reference evidence="2 3" key="1">
    <citation type="submission" date="2013-05" db="EMBL/GenBank/DDBJ databases">
        <title>Genome sequence of Streptomyces sparsogenes DSM 40356.</title>
        <authorList>
            <person name="Coyne S."/>
            <person name="Seebeck F.P."/>
        </authorList>
    </citation>
    <scope>NUCLEOTIDE SEQUENCE [LARGE SCALE GENOMIC DNA]</scope>
    <source>
        <strain evidence="2 3">DSM 40356</strain>
    </source>
</reference>
<feature type="transmembrane region" description="Helical" evidence="1">
    <location>
        <begin position="12"/>
        <end position="37"/>
    </location>
</feature>
<dbReference type="EMBL" id="ASQP01000321">
    <property type="protein sequence ID" value="OMI36775.1"/>
    <property type="molecule type" value="Genomic_DNA"/>
</dbReference>
<gene>
    <name evidence="2" type="ORF">SPAR_23711</name>
</gene>
<dbReference type="AlphaFoldDB" id="A0A1R1SES9"/>
<keyword evidence="1" id="KW-0812">Transmembrane</keyword>
<dbReference type="SUPFAM" id="SSF103473">
    <property type="entry name" value="MFS general substrate transporter"/>
    <property type="match status" value="1"/>
</dbReference>
<organism evidence="2 3">
    <name type="scientific">Streptomyces sparsogenes DSM 40356</name>
    <dbReference type="NCBI Taxonomy" id="1331668"/>
    <lineage>
        <taxon>Bacteria</taxon>
        <taxon>Bacillati</taxon>
        <taxon>Actinomycetota</taxon>
        <taxon>Actinomycetes</taxon>
        <taxon>Kitasatosporales</taxon>
        <taxon>Streptomycetaceae</taxon>
        <taxon>Streptomyces</taxon>
    </lineage>
</organism>